<accession>A0A1E3I0X6</accession>
<keyword evidence="3" id="KW-1185">Reference proteome</keyword>
<gene>
    <name evidence="2" type="ORF">L202_02315</name>
</gene>
<protein>
    <submittedName>
        <fullName evidence="2">Uncharacterized protein</fullName>
    </submittedName>
</protein>
<keyword evidence="1" id="KW-1133">Transmembrane helix</keyword>
<dbReference type="STRING" id="1295533.A0A1E3I0X6"/>
<dbReference type="AlphaFoldDB" id="A0A1E3I0X6"/>
<evidence type="ECO:0000313" key="2">
    <source>
        <dbReference type="EMBL" id="ODN81985.1"/>
    </source>
</evidence>
<organism evidence="2 3">
    <name type="scientific">Cryptococcus amylolentus CBS 6039</name>
    <dbReference type="NCBI Taxonomy" id="1295533"/>
    <lineage>
        <taxon>Eukaryota</taxon>
        <taxon>Fungi</taxon>
        <taxon>Dikarya</taxon>
        <taxon>Basidiomycota</taxon>
        <taxon>Agaricomycotina</taxon>
        <taxon>Tremellomycetes</taxon>
        <taxon>Tremellales</taxon>
        <taxon>Cryptococcaceae</taxon>
        <taxon>Cryptococcus</taxon>
    </lineage>
</organism>
<comment type="caution">
    <text evidence="2">The sequence shown here is derived from an EMBL/GenBank/DDBJ whole genome shotgun (WGS) entry which is preliminary data.</text>
</comment>
<proteinExistence type="predicted"/>
<feature type="transmembrane region" description="Helical" evidence="1">
    <location>
        <begin position="7"/>
        <end position="29"/>
    </location>
</feature>
<keyword evidence="1" id="KW-0812">Transmembrane</keyword>
<keyword evidence="1" id="KW-0472">Membrane</keyword>
<dbReference type="GeneID" id="30153624"/>
<dbReference type="RefSeq" id="XP_018996304.1">
    <property type="nucleotide sequence ID" value="XM_019135901.1"/>
</dbReference>
<dbReference type="Proteomes" id="UP000094065">
    <property type="component" value="Unassembled WGS sequence"/>
</dbReference>
<feature type="transmembrane region" description="Helical" evidence="1">
    <location>
        <begin position="106"/>
        <end position="129"/>
    </location>
</feature>
<evidence type="ECO:0000313" key="3">
    <source>
        <dbReference type="Proteomes" id="UP000094065"/>
    </source>
</evidence>
<name>A0A1E3I0X6_9TREE</name>
<evidence type="ECO:0000256" key="1">
    <source>
        <dbReference type="SAM" id="Phobius"/>
    </source>
</evidence>
<sequence>MLPPGNFFPALIVFHLFALHMPITLSGLIDAPFGKFASHGSRLNINGNLGWAAMEIVSPVTFMVALYTHEYPPLNLSARILQVLYTVHYAHRAIISPLILSPSRSPLHISVAISAVVFNLMCVVTGGPLI</sequence>
<reference evidence="2 3" key="1">
    <citation type="submission" date="2016-06" db="EMBL/GenBank/DDBJ databases">
        <title>Evolution of pathogenesis and genome organization in the Tremellales.</title>
        <authorList>
            <person name="Cuomo C."/>
            <person name="Litvintseva A."/>
            <person name="Heitman J."/>
            <person name="Chen Y."/>
            <person name="Sun S."/>
            <person name="Springer D."/>
            <person name="Dromer F."/>
            <person name="Young S."/>
            <person name="Zeng Q."/>
            <person name="Chapman S."/>
            <person name="Gujja S."/>
            <person name="Saif S."/>
            <person name="Birren B."/>
        </authorList>
    </citation>
    <scope>NUCLEOTIDE SEQUENCE [LARGE SCALE GENOMIC DNA]</scope>
    <source>
        <strain evidence="2 3">CBS 6039</strain>
    </source>
</reference>
<dbReference type="OrthoDB" id="5788137at2759"/>
<dbReference type="EMBL" id="AWGJ01000003">
    <property type="protein sequence ID" value="ODN81985.1"/>
    <property type="molecule type" value="Genomic_DNA"/>
</dbReference>